<keyword evidence="3" id="KW-1185">Reference proteome</keyword>
<accession>A0AA41Q933</accession>
<reference evidence="2" key="1">
    <citation type="submission" date="2022-01" db="EMBL/GenBank/DDBJ databases">
        <title>Genome-Based Taxonomic Classification of the Phylum Actinobacteria.</title>
        <authorList>
            <person name="Gao Y."/>
        </authorList>
    </citation>
    <scope>NUCLEOTIDE SEQUENCE</scope>
    <source>
        <strain evidence="2">KLBMP 8922</strain>
    </source>
</reference>
<dbReference type="InterPro" id="IPR003779">
    <property type="entry name" value="CMD-like"/>
</dbReference>
<comment type="caution">
    <text evidence="2">The sequence shown here is derived from an EMBL/GenBank/DDBJ whole genome shotgun (WGS) entry which is preliminary data.</text>
</comment>
<dbReference type="SUPFAM" id="SSF69118">
    <property type="entry name" value="AhpD-like"/>
    <property type="match status" value="2"/>
</dbReference>
<dbReference type="AlphaFoldDB" id="A0AA41Q933"/>
<dbReference type="Gene3D" id="1.20.1290.10">
    <property type="entry name" value="AhpD-like"/>
    <property type="match status" value="2"/>
</dbReference>
<dbReference type="RefSeq" id="WP_235058608.1">
    <property type="nucleotide sequence ID" value="NZ_JAKFHA010000062.1"/>
</dbReference>
<sequence>MPSWLPESAEGVTELDGAFGLRPVLYTRYKDYVTRLWSPDVLDPVLTELVRLRIAGLHECSVEEAARTRAAVHAGLDEERIERLAQGSGDPAFSPVESACLLFAEQFVLAPETVGDDDRKRLTGLIGEAGLVGLAMICAVFDGFDRFQIVLGTQDTDPDLPYPALVHPPGLDPEAPAEARAFDPDDAIAGSPLALQPDLLASFLRMYGTLWWDGVVDHPSKEVGRLRNARVTGCRYCRNVRFAQAREDGLNEDLVELIADGFEASALEERHKVVIRFTDFFLGDPHGMSAERGADLRADLLAAYGPDGTVELAAGLALFMGFAKIAVTLGSVPADFPTMVIPTPGG</sequence>
<dbReference type="Proteomes" id="UP001165378">
    <property type="component" value="Unassembled WGS sequence"/>
</dbReference>
<dbReference type="PANTHER" id="PTHR34846:SF5">
    <property type="entry name" value="CARBOXYMUCONOLACTONE DECARBOXYLASE-LIKE DOMAIN-CONTAINING PROTEIN"/>
    <property type="match status" value="1"/>
</dbReference>
<evidence type="ECO:0000259" key="1">
    <source>
        <dbReference type="Pfam" id="PF02627"/>
    </source>
</evidence>
<organism evidence="2 3">
    <name type="scientific">Yinghuangia soli</name>
    <dbReference type="NCBI Taxonomy" id="2908204"/>
    <lineage>
        <taxon>Bacteria</taxon>
        <taxon>Bacillati</taxon>
        <taxon>Actinomycetota</taxon>
        <taxon>Actinomycetes</taxon>
        <taxon>Kitasatosporales</taxon>
        <taxon>Streptomycetaceae</taxon>
        <taxon>Yinghuangia</taxon>
    </lineage>
</organism>
<feature type="domain" description="Carboxymuconolactone decarboxylase-like" evidence="1">
    <location>
        <begin position="25"/>
        <end position="105"/>
    </location>
</feature>
<name>A0AA41Q933_9ACTN</name>
<protein>
    <submittedName>
        <fullName evidence="2">Carboxymuconolactone decarboxylase family protein</fullName>
    </submittedName>
</protein>
<dbReference type="EMBL" id="JAKFHA010000062">
    <property type="protein sequence ID" value="MCF2533845.1"/>
    <property type="molecule type" value="Genomic_DNA"/>
</dbReference>
<dbReference type="InterPro" id="IPR029032">
    <property type="entry name" value="AhpD-like"/>
</dbReference>
<proteinExistence type="predicted"/>
<evidence type="ECO:0000313" key="3">
    <source>
        <dbReference type="Proteomes" id="UP001165378"/>
    </source>
</evidence>
<evidence type="ECO:0000313" key="2">
    <source>
        <dbReference type="EMBL" id="MCF2533845.1"/>
    </source>
</evidence>
<gene>
    <name evidence="2" type="ORF">LZ495_42425</name>
</gene>
<dbReference type="GO" id="GO:0051920">
    <property type="term" value="F:peroxiredoxin activity"/>
    <property type="evidence" value="ECO:0007669"/>
    <property type="project" value="InterPro"/>
</dbReference>
<feature type="domain" description="Carboxymuconolactone decarboxylase-like" evidence="1">
    <location>
        <begin position="197"/>
        <end position="256"/>
    </location>
</feature>
<dbReference type="PANTHER" id="PTHR34846">
    <property type="entry name" value="4-CARBOXYMUCONOLACTONE DECARBOXYLASE FAMILY PROTEIN (AFU_ORTHOLOGUE AFUA_6G11590)"/>
    <property type="match status" value="1"/>
</dbReference>
<dbReference type="Pfam" id="PF02627">
    <property type="entry name" value="CMD"/>
    <property type="match status" value="2"/>
</dbReference>